<accession>A0AAD6T643</accession>
<dbReference type="Proteomes" id="UP001218188">
    <property type="component" value="Unassembled WGS sequence"/>
</dbReference>
<dbReference type="GO" id="GO:0003676">
    <property type="term" value="F:nucleic acid binding"/>
    <property type="evidence" value="ECO:0007669"/>
    <property type="project" value="InterPro"/>
</dbReference>
<dbReference type="PROSITE" id="PS50879">
    <property type="entry name" value="RNASE_H_1"/>
    <property type="match status" value="1"/>
</dbReference>
<dbReference type="PANTHER" id="PTHR10642">
    <property type="entry name" value="RIBONUCLEASE H1"/>
    <property type="match status" value="1"/>
</dbReference>
<dbReference type="AlphaFoldDB" id="A0AAD6T643"/>
<evidence type="ECO:0000256" key="4">
    <source>
        <dbReference type="ARBA" id="ARBA00022722"/>
    </source>
</evidence>
<evidence type="ECO:0000256" key="6">
    <source>
        <dbReference type="ARBA" id="ARBA00022759"/>
    </source>
</evidence>
<sequence length="185" mass="20990">MPMTPFFDEVWTDGACRRNGYPDAVGGAGVWFPYLPDDRLSEPLPPSPPPTNQRAELTAIVLALEVAHKRQAGVWSSNVQSPFFVLTVYTDSQYAVNCLTQWIFDWKRNEWRTANEESVRNADLIEEADRLRAKIEGEFGGGRVNFKWIPRAENTKADRLANDGCDKAERAIELQRNTYGGAYYN</sequence>
<dbReference type="Gene3D" id="3.30.420.10">
    <property type="entry name" value="Ribonuclease H-like superfamily/Ribonuclease H"/>
    <property type="match status" value="1"/>
</dbReference>
<dbReference type="InterPro" id="IPR002156">
    <property type="entry name" value="RNaseH_domain"/>
</dbReference>
<keyword evidence="6" id="KW-0255">Endonuclease</keyword>
<name>A0AAD6T643_9AGAR</name>
<dbReference type="GO" id="GO:0004523">
    <property type="term" value="F:RNA-DNA hybrid ribonuclease activity"/>
    <property type="evidence" value="ECO:0007669"/>
    <property type="project" value="UniProtKB-EC"/>
</dbReference>
<protein>
    <recommendedName>
        <fullName evidence="3">ribonuclease H</fullName>
        <ecNumber evidence="3">3.1.26.4</ecNumber>
    </recommendedName>
</protein>
<keyword evidence="4" id="KW-0540">Nuclease</keyword>
<dbReference type="EMBL" id="JARJCM010000025">
    <property type="protein sequence ID" value="KAJ7039902.1"/>
    <property type="molecule type" value="Genomic_DNA"/>
</dbReference>
<evidence type="ECO:0000256" key="7">
    <source>
        <dbReference type="ARBA" id="ARBA00022801"/>
    </source>
</evidence>
<keyword evidence="10" id="KW-1185">Reference proteome</keyword>
<evidence type="ECO:0000256" key="2">
    <source>
        <dbReference type="ARBA" id="ARBA00005300"/>
    </source>
</evidence>
<evidence type="ECO:0000256" key="1">
    <source>
        <dbReference type="ARBA" id="ARBA00000077"/>
    </source>
</evidence>
<dbReference type="GO" id="GO:0043137">
    <property type="term" value="P:DNA replication, removal of RNA primer"/>
    <property type="evidence" value="ECO:0007669"/>
    <property type="project" value="TreeGrafter"/>
</dbReference>
<comment type="similarity">
    <text evidence="2">Belongs to the RNase H family.</text>
</comment>
<comment type="catalytic activity">
    <reaction evidence="1">
        <text>Endonucleolytic cleavage to 5'-phosphomonoester.</text>
        <dbReference type="EC" id="3.1.26.4"/>
    </reaction>
</comment>
<keyword evidence="7" id="KW-0378">Hydrolase</keyword>
<evidence type="ECO:0000256" key="3">
    <source>
        <dbReference type="ARBA" id="ARBA00012180"/>
    </source>
</evidence>
<dbReference type="CDD" id="cd09280">
    <property type="entry name" value="RNase_HI_eukaryote_like"/>
    <property type="match status" value="1"/>
</dbReference>
<dbReference type="Pfam" id="PF00075">
    <property type="entry name" value="RNase_H"/>
    <property type="match status" value="1"/>
</dbReference>
<evidence type="ECO:0000313" key="9">
    <source>
        <dbReference type="EMBL" id="KAJ7039902.1"/>
    </source>
</evidence>
<organism evidence="9 10">
    <name type="scientific">Mycena alexandri</name>
    <dbReference type="NCBI Taxonomy" id="1745969"/>
    <lineage>
        <taxon>Eukaryota</taxon>
        <taxon>Fungi</taxon>
        <taxon>Dikarya</taxon>
        <taxon>Basidiomycota</taxon>
        <taxon>Agaricomycotina</taxon>
        <taxon>Agaricomycetes</taxon>
        <taxon>Agaricomycetidae</taxon>
        <taxon>Agaricales</taxon>
        <taxon>Marasmiineae</taxon>
        <taxon>Mycenaceae</taxon>
        <taxon>Mycena</taxon>
    </lineage>
</organism>
<evidence type="ECO:0000256" key="5">
    <source>
        <dbReference type="ARBA" id="ARBA00022723"/>
    </source>
</evidence>
<dbReference type="InterPro" id="IPR050092">
    <property type="entry name" value="RNase_H"/>
</dbReference>
<proteinExistence type="inferred from homology"/>
<dbReference type="PANTHER" id="PTHR10642:SF26">
    <property type="entry name" value="RIBONUCLEASE H1"/>
    <property type="match status" value="1"/>
</dbReference>
<dbReference type="SUPFAM" id="SSF53098">
    <property type="entry name" value="Ribonuclease H-like"/>
    <property type="match status" value="1"/>
</dbReference>
<dbReference type="InterPro" id="IPR036397">
    <property type="entry name" value="RNaseH_sf"/>
</dbReference>
<comment type="caution">
    <text evidence="9">The sequence shown here is derived from an EMBL/GenBank/DDBJ whole genome shotgun (WGS) entry which is preliminary data.</text>
</comment>
<evidence type="ECO:0000259" key="8">
    <source>
        <dbReference type="PROSITE" id="PS50879"/>
    </source>
</evidence>
<evidence type="ECO:0000313" key="10">
    <source>
        <dbReference type="Proteomes" id="UP001218188"/>
    </source>
</evidence>
<feature type="domain" description="RNase H type-1" evidence="8">
    <location>
        <begin position="4"/>
        <end position="174"/>
    </location>
</feature>
<keyword evidence="5" id="KW-0479">Metal-binding</keyword>
<dbReference type="InterPro" id="IPR012337">
    <property type="entry name" value="RNaseH-like_sf"/>
</dbReference>
<dbReference type="EC" id="3.1.26.4" evidence="3"/>
<reference evidence="9" key="1">
    <citation type="submission" date="2023-03" db="EMBL/GenBank/DDBJ databases">
        <title>Massive genome expansion in bonnet fungi (Mycena s.s.) driven by repeated elements and novel gene families across ecological guilds.</title>
        <authorList>
            <consortium name="Lawrence Berkeley National Laboratory"/>
            <person name="Harder C.B."/>
            <person name="Miyauchi S."/>
            <person name="Viragh M."/>
            <person name="Kuo A."/>
            <person name="Thoen E."/>
            <person name="Andreopoulos B."/>
            <person name="Lu D."/>
            <person name="Skrede I."/>
            <person name="Drula E."/>
            <person name="Henrissat B."/>
            <person name="Morin E."/>
            <person name="Kohler A."/>
            <person name="Barry K."/>
            <person name="LaButti K."/>
            <person name="Morin E."/>
            <person name="Salamov A."/>
            <person name="Lipzen A."/>
            <person name="Mereny Z."/>
            <person name="Hegedus B."/>
            <person name="Baldrian P."/>
            <person name="Stursova M."/>
            <person name="Weitz H."/>
            <person name="Taylor A."/>
            <person name="Grigoriev I.V."/>
            <person name="Nagy L.G."/>
            <person name="Martin F."/>
            <person name="Kauserud H."/>
        </authorList>
    </citation>
    <scope>NUCLEOTIDE SEQUENCE</scope>
    <source>
        <strain evidence="9">CBHHK200</strain>
    </source>
</reference>
<dbReference type="GO" id="GO:0046872">
    <property type="term" value="F:metal ion binding"/>
    <property type="evidence" value="ECO:0007669"/>
    <property type="project" value="UniProtKB-KW"/>
</dbReference>
<gene>
    <name evidence="9" type="ORF">C8F04DRAFT_1085272</name>
</gene>